<proteinExistence type="predicted"/>
<dbReference type="EMBL" id="RBRE01000013">
    <property type="protein sequence ID" value="RMQ50095.1"/>
    <property type="molecule type" value="Genomic_DNA"/>
</dbReference>
<evidence type="ECO:0000313" key="3">
    <source>
        <dbReference type="Proteomes" id="UP000277236"/>
    </source>
</evidence>
<reference evidence="2 3" key="1">
    <citation type="submission" date="2018-08" db="EMBL/GenBank/DDBJ databases">
        <title>Recombination of ecologically and evolutionarily significant loci maintains genetic cohesion in the Pseudomonas syringae species complex.</title>
        <authorList>
            <person name="Dillon M."/>
            <person name="Thakur S."/>
            <person name="Almeida R.N.D."/>
            <person name="Weir B.S."/>
            <person name="Guttman D.S."/>
        </authorList>
    </citation>
    <scope>NUCLEOTIDE SEQUENCE [LARGE SCALE GENOMIC DNA]</scope>
    <source>
        <strain evidence="2 3">ICMP 3353</strain>
    </source>
</reference>
<comment type="caution">
    <text evidence="2">The sequence shown here is derived from an EMBL/GenBank/DDBJ whole genome shotgun (WGS) entry which is preliminary data.</text>
</comment>
<dbReference type="OrthoDB" id="9778090at2"/>
<dbReference type="InterPro" id="IPR045492">
    <property type="entry name" value="DUF6434"/>
</dbReference>
<protein>
    <recommendedName>
        <fullName evidence="1">DUF6434 domain-containing protein</fullName>
    </recommendedName>
</protein>
<name>A0A3M4M8R9_PSECI</name>
<evidence type="ECO:0000259" key="1">
    <source>
        <dbReference type="Pfam" id="PF20026"/>
    </source>
</evidence>
<dbReference type="RefSeq" id="WP_122314314.1">
    <property type="nucleotide sequence ID" value="NZ_RBRE01000013.1"/>
</dbReference>
<dbReference type="Proteomes" id="UP000277236">
    <property type="component" value="Unassembled WGS sequence"/>
</dbReference>
<accession>A0A3M4M8R9</accession>
<evidence type="ECO:0000313" key="2">
    <source>
        <dbReference type="EMBL" id="RMQ50095.1"/>
    </source>
</evidence>
<dbReference type="AlphaFoldDB" id="A0A3M4M8R9"/>
<sequence length="79" mass="9284">MSFNWHTDPITHSTPVIQTYKNTQNVRRFMTEHCGPDFKFDRPFMAWIVDGSAKTMGDVVDQWLNRRQAKEVREAGQQV</sequence>
<feature type="domain" description="DUF6434" evidence="1">
    <location>
        <begin position="3"/>
        <end position="66"/>
    </location>
</feature>
<gene>
    <name evidence="2" type="ORF">ALQ04_02301</name>
</gene>
<dbReference type="Pfam" id="PF20026">
    <property type="entry name" value="DUF6434"/>
    <property type="match status" value="1"/>
</dbReference>
<organism evidence="2 3">
    <name type="scientific">Pseudomonas cichorii</name>
    <dbReference type="NCBI Taxonomy" id="36746"/>
    <lineage>
        <taxon>Bacteria</taxon>
        <taxon>Pseudomonadati</taxon>
        <taxon>Pseudomonadota</taxon>
        <taxon>Gammaproteobacteria</taxon>
        <taxon>Pseudomonadales</taxon>
        <taxon>Pseudomonadaceae</taxon>
        <taxon>Pseudomonas</taxon>
    </lineage>
</organism>